<dbReference type="AlphaFoldDB" id="M6BR94"/>
<dbReference type="EMBL" id="ANMU01000072">
    <property type="protein sequence ID" value="EMJ81999.1"/>
    <property type="molecule type" value="Genomic_DNA"/>
</dbReference>
<reference evidence="1 2" key="1">
    <citation type="submission" date="2013-01" db="EMBL/GenBank/DDBJ databases">
        <authorList>
            <person name="Harkins D.M."/>
            <person name="Durkin A.S."/>
            <person name="Brinkac L.M."/>
            <person name="Haft D.H."/>
            <person name="Selengut J.D."/>
            <person name="Sanka R."/>
            <person name="DePew J."/>
            <person name="Purushe J."/>
            <person name="Galloway R.L."/>
            <person name="Vinetz J.M."/>
            <person name="Sutton G.G."/>
            <person name="Nierman W.C."/>
            <person name="Fouts D.E."/>
        </authorList>
    </citation>
    <scope>NUCLEOTIDE SEQUENCE [LARGE SCALE GENOMIC DNA]</scope>
    <source>
        <strain evidence="1 2">Sponselee CDC</strain>
    </source>
</reference>
<protein>
    <submittedName>
        <fullName evidence="1">Uncharacterized protein</fullName>
    </submittedName>
</protein>
<sequence>MSMIGCFLMVTESTLEDIVRHPKKIEDFVYSEEEDPHCDVDKAW</sequence>
<proteinExistence type="predicted"/>
<dbReference type="PATRIC" id="fig|1218567.3.peg.1873"/>
<dbReference type="InterPro" id="IPR035944">
    <property type="entry name" value="YfbM-like_sf"/>
</dbReference>
<accession>M6BR94</accession>
<dbReference type="InterPro" id="IPR015068">
    <property type="entry name" value="DUF1877"/>
</dbReference>
<comment type="caution">
    <text evidence="1">The sequence shown here is derived from an EMBL/GenBank/DDBJ whole genome shotgun (WGS) entry which is preliminary data.</text>
</comment>
<evidence type="ECO:0000313" key="2">
    <source>
        <dbReference type="Proteomes" id="UP000011873"/>
    </source>
</evidence>
<gene>
    <name evidence="1" type="ORF">LEP1GSC016_2275</name>
</gene>
<dbReference type="Proteomes" id="UP000011873">
    <property type="component" value="Unassembled WGS sequence"/>
</dbReference>
<organism evidence="1 2">
    <name type="scientific">Leptospira borgpetersenii serovar Hardjo-bovis str. Sponselee</name>
    <dbReference type="NCBI Taxonomy" id="1303729"/>
    <lineage>
        <taxon>Bacteria</taxon>
        <taxon>Pseudomonadati</taxon>
        <taxon>Spirochaetota</taxon>
        <taxon>Spirochaetia</taxon>
        <taxon>Leptospirales</taxon>
        <taxon>Leptospiraceae</taxon>
        <taxon>Leptospira</taxon>
    </lineage>
</organism>
<name>M6BR94_LEPBO</name>
<evidence type="ECO:0000313" key="1">
    <source>
        <dbReference type="EMBL" id="EMJ81999.1"/>
    </source>
</evidence>
<dbReference type="Pfam" id="PF08974">
    <property type="entry name" value="DUF1877"/>
    <property type="match status" value="1"/>
</dbReference>
<dbReference type="Gene3D" id="3.40.1760.10">
    <property type="entry name" value="YfbM-like super family"/>
    <property type="match status" value="1"/>
</dbReference>